<keyword evidence="1" id="KW-1185">Reference proteome</keyword>
<dbReference type="Proteomes" id="UP000095287">
    <property type="component" value="Unplaced"/>
</dbReference>
<organism evidence="1 2">
    <name type="scientific">Steinernema glaseri</name>
    <dbReference type="NCBI Taxonomy" id="37863"/>
    <lineage>
        <taxon>Eukaryota</taxon>
        <taxon>Metazoa</taxon>
        <taxon>Ecdysozoa</taxon>
        <taxon>Nematoda</taxon>
        <taxon>Chromadorea</taxon>
        <taxon>Rhabditida</taxon>
        <taxon>Tylenchina</taxon>
        <taxon>Panagrolaimomorpha</taxon>
        <taxon>Strongyloidoidea</taxon>
        <taxon>Steinernematidae</taxon>
        <taxon>Steinernema</taxon>
    </lineage>
</organism>
<sequence length="77" mass="8536">MEQDEKSGTQWLESQGYNPVFKDHPKLIALVTNPSKDQRLLSGSCGPFQKTLIHFSFFHPLCLSAIDTTSSGPRLGT</sequence>
<proteinExistence type="predicted"/>
<accession>A0A1I8A031</accession>
<protein>
    <submittedName>
        <fullName evidence="2">Ovule protein</fullName>
    </submittedName>
</protein>
<dbReference type="AlphaFoldDB" id="A0A1I8A031"/>
<name>A0A1I8A031_9BILA</name>
<reference evidence="2" key="1">
    <citation type="submission" date="2016-11" db="UniProtKB">
        <authorList>
            <consortium name="WormBaseParasite"/>
        </authorList>
    </citation>
    <scope>IDENTIFICATION</scope>
</reference>
<evidence type="ECO:0000313" key="1">
    <source>
        <dbReference type="Proteomes" id="UP000095287"/>
    </source>
</evidence>
<evidence type="ECO:0000313" key="2">
    <source>
        <dbReference type="WBParaSite" id="L893_g3154.t1"/>
    </source>
</evidence>
<dbReference type="WBParaSite" id="L893_g3154.t1">
    <property type="protein sequence ID" value="L893_g3154.t1"/>
    <property type="gene ID" value="L893_g3154"/>
</dbReference>